<keyword evidence="2" id="KW-1185">Reference proteome</keyword>
<evidence type="ECO:0000313" key="2">
    <source>
        <dbReference type="Proteomes" id="UP001164539"/>
    </source>
</evidence>
<accession>A0ACC1Z1D7</accession>
<reference evidence="1 2" key="1">
    <citation type="journal article" date="2023" name="Science">
        <title>Complex scaffold remodeling in plant triterpene biosynthesis.</title>
        <authorList>
            <person name="De La Pena R."/>
            <person name="Hodgson H."/>
            <person name="Liu J.C."/>
            <person name="Stephenson M.J."/>
            <person name="Martin A.C."/>
            <person name="Owen C."/>
            <person name="Harkess A."/>
            <person name="Leebens-Mack J."/>
            <person name="Jimenez L.E."/>
            <person name="Osbourn A."/>
            <person name="Sattely E.S."/>
        </authorList>
    </citation>
    <scope>NUCLEOTIDE SEQUENCE [LARGE SCALE GENOMIC DNA]</scope>
    <source>
        <strain evidence="2">cv. JPN11</strain>
        <tissue evidence="1">Leaf</tissue>
    </source>
</reference>
<dbReference type="Proteomes" id="UP001164539">
    <property type="component" value="Chromosome 1"/>
</dbReference>
<sequence>MSTSAMPSPPYPPQQDHYASPPITIILTVTLLVFFFVGFFSVYFCRCFMENIVNSWQLRQSPSGNVGNTSASPVNPGLDPSLIQAFPTFAYSTVKDFRREKYGLECAICLAEFEDDNMLRLLTVCYHVFHQECIDLWLESHKTCPVCRRDLDLPQNSLEKSPALFRSNSMNDVNITGSNVSILEDSISIFIKEDDNEEGSGQQAGATNTIKQNEFKYEKMEKFSRSHSTGHSILGTRQEEEEDRHTLRLPEQVRLRILRGHNSTGSCITFGEFSNAAAPRKNGGFGEVPVCSGALV</sequence>
<gene>
    <name evidence="1" type="ORF">OWV82_001550</name>
</gene>
<evidence type="ECO:0000313" key="1">
    <source>
        <dbReference type="EMBL" id="KAJ4728655.1"/>
    </source>
</evidence>
<protein>
    <submittedName>
        <fullName evidence="1">RING-H2 finger protein ATL29-like</fullName>
    </submittedName>
</protein>
<comment type="caution">
    <text evidence="1">The sequence shown here is derived from an EMBL/GenBank/DDBJ whole genome shotgun (WGS) entry which is preliminary data.</text>
</comment>
<proteinExistence type="predicted"/>
<dbReference type="EMBL" id="CM051394">
    <property type="protein sequence ID" value="KAJ4728655.1"/>
    <property type="molecule type" value="Genomic_DNA"/>
</dbReference>
<organism evidence="1 2">
    <name type="scientific">Melia azedarach</name>
    <name type="common">Chinaberry tree</name>
    <dbReference type="NCBI Taxonomy" id="155640"/>
    <lineage>
        <taxon>Eukaryota</taxon>
        <taxon>Viridiplantae</taxon>
        <taxon>Streptophyta</taxon>
        <taxon>Embryophyta</taxon>
        <taxon>Tracheophyta</taxon>
        <taxon>Spermatophyta</taxon>
        <taxon>Magnoliopsida</taxon>
        <taxon>eudicotyledons</taxon>
        <taxon>Gunneridae</taxon>
        <taxon>Pentapetalae</taxon>
        <taxon>rosids</taxon>
        <taxon>malvids</taxon>
        <taxon>Sapindales</taxon>
        <taxon>Meliaceae</taxon>
        <taxon>Melia</taxon>
    </lineage>
</organism>
<name>A0ACC1Z1D7_MELAZ</name>